<feature type="compositionally biased region" description="Basic and acidic residues" evidence="8">
    <location>
        <begin position="157"/>
        <end position="169"/>
    </location>
</feature>
<keyword evidence="3" id="KW-0963">Cytoplasm</keyword>
<keyword evidence="5" id="KW-0009">Actin-binding</keyword>
<proteinExistence type="inferred from homology"/>
<feature type="compositionally biased region" description="Basic residues" evidence="8">
    <location>
        <begin position="379"/>
        <end position="389"/>
    </location>
</feature>
<comment type="similarity">
    <text evidence="2">Belongs to the actin-binding proteins ADF family. Twinfilin subfamily.</text>
</comment>
<dbReference type="CDD" id="cd11285">
    <property type="entry name" value="ADF_Twf-N_like"/>
    <property type="match status" value="1"/>
</dbReference>
<evidence type="ECO:0000313" key="11">
    <source>
        <dbReference type="Proteomes" id="UP000053890"/>
    </source>
</evidence>
<dbReference type="PANTHER" id="PTHR13759">
    <property type="entry name" value="TWINFILIN"/>
    <property type="match status" value="1"/>
</dbReference>
<dbReference type="PROSITE" id="PS51263">
    <property type="entry name" value="ADF_H"/>
    <property type="match status" value="2"/>
</dbReference>
<keyword evidence="4" id="KW-0677">Repeat</keyword>
<dbReference type="Proteomes" id="UP000053890">
    <property type="component" value="Unassembled WGS sequence"/>
</dbReference>
<evidence type="ECO:0000256" key="7">
    <source>
        <dbReference type="ARBA" id="ARBA00038532"/>
    </source>
</evidence>
<dbReference type="GO" id="GO:0003785">
    <property type="term" value="F:actin monomer binding"/>
    <property type="evidence" value="ECO:0007669"/>
    <property type="project" value="TreeGrafter"/>
</dbReference>
<dbReference type="OMA" id="AMTHQTG"/>
<keyword evidence="11" id="KW-1185">Reference proteome</keyword>
<dbReference type="GO" id="GO:0005737">
    <property type="term" value="C:cytoplasm"/>
    <property type="evidence" value="ECO:0007669"/>
    <property type="project" value="TreeGrafter"/>
</dbReference>
<accession>A0A194SAG2</accession>
<feature type="compositionally biased region" description="Low complexity" evidence="8">
    <location>
        <begin position="347"/>
        <end position="365"/>
    </location>
</feature>
<feature type="region of interest" description="Disordered" evidence="8">
    <location>
        <begin position="152"/>
        <end position="209"/>
    </location>
</feature>
<dbReference type="GO" id="GO:0005884">
    <property type="term" value="C:actin filament"/>
    <property type="evidence" value="ECO:0007669"/>
    <property type="project" value="TreeGrafter"/>
</dbReference>
<evidence type="ECO:0000256" key="1">
    <source>
        <dbReference type="ARBA" id="ARBA00004245"/>
    </source>
</evidence>
<reference evidence="10 11" key="1">
    <citation type="journal article" date="2015" name="Front. Microbiol.">
        <title>Genome sequence of the plant growth promoting endophytic yeast Rhodotorula graminis WP1.</title>
        <authorList>
            <person name="Firrincieli A."/>
            <person name="Otillar R."/>
            <person name="Salamov A."/>
            <person name="Schmutz J."/>
            <person name="Khan Z."/>
            <person name="Redman R.S."/>
            <person name="Fleck N.D."/>
            <person name="Lindquist E."/>
            <person name="Grigoriev I.V."/>
            <person name="Doty S.L."/>
        </authorList>
    </citation>
    <scope>NUCLEOTIDE SEQUENCE [LARGE SCALE GENOMIC DNA]</scope>
    <source>
        <strain evidence="10 11">WP1</strain>
    </source>
</reference>
<dbReference type="InterPro" id="IPR029006">
    <property type="entry name" value="ADF-H/Gelsolin-like_dom_sf"/>
</dbReference>
<dbReference type="Gene3D" id="3.40.20.10">
    <property type="entry name" value="Severin"/>
    <property type="match status" value="2"/>
</dbReference>
<feature type="compositionally biased region" description="Basic and acidic residues" evidence="8">
    <location>
        <begin position="194"/>
        <end position="209"/>
    </location>
</feature>
<dbReference type="Pfam" id="PF00241">
    <property type="entry name" value="Cofilin_ADF"/>
    <property type="match status" value="2"/>
</dbReference>
<evidence type="ECO:0000256" key="3">
    <source>
        <dbReference type="ARBA" id="ARBA00022490"/>
    </source>
</evidence>
<name>A0A194SAG2_RHOGW</name>
<evidence type="ECO:0000313" key="10">
    <source>
        <dbReference type="EMBL" id="KPV77597.1"/>
    </source>
</evidence>
<evidence type="ECO:0000256" key="6">
    <source>
        <dbReference type="ARBA" id="ARBA00023212"/>
    </source>
</evidence>
<feature type="domain" description="ADF-H" evidence="9">
    <location>
        <begin position="212"/>
        <end position="347"/>
    </location>
</feature>
<protein>
    <recommendedName>
        <fullName evidence="9">ADF-H domain-containing protein</fullName>
    </recommendedName>
</protein>
<keyword evidence="6" id="KW-0206">Cytoskeleton</keyword>
<evidence type="ECO:0000259" key="9">
    <source>
        <dbReference type="PROSITE" id="PS51263"/>
    </source>
</evidence>
<feature type="region of interest" description="Disordered" evidence="8">
    <location>
        <begin position="347"/>
        <end position="389"/>
    </location>
</feature>
<evidence type="ECO:0000256" key="4">
    <source>
        <dbReference type="ARBA" id="ARBA00022737"/>
    </source>
</evidence>
<sequence>MAAQSGIAPTQDLLDTWTTALQDPATRLVKIAIQDEQLVPAGTFTTTSSDLDDSDAVERDFALFERPDIVEDKVPAYFVYRLTPPPSSTFLFTSYVPDHAPVRAKMLYASTRNTLVRALGDARLVESVFATAKADLTHAAYLSHVAHRAADAPLTSREQEMRDVRRAEAEASADGAGAGSEGRSALFGVGEGEGEGKGEGGEEGQGDEKLRGVLPWSDEAKEAVRALGDGGQGAEEDALVQLEIDPANETVILSPSQPTSLSSLPTSSPAYLLARHPALASSSPGALVLVYSCPAASPVRHRLLYSSAVVPLYRVAAERFAGVKVARKLETDSPSEITRAWLDAELGAASSSTDTPSASGAATPTQGPQQVQEDDKPKFARPARPGRRR</sequence>
<dbReference type="SMART" id="SM00102">
    <property type="entry name" value="ADF"/>
    <property type="match status" value="2"/>
</dbReference>
<dbReference type="AlphaFoldDB" id="A0A194SAG2"/>
<feature type="domain" description="ADF-H" evidence="9">
    <location>
        <begin position="1"/>
        <end position="146"/>
    </location>
</feature>
<comment type="subcellular location">
    <subcellularLocation>
        <location evidence="1">Cytoplasm</location>
        <location evidence="1">Cytoskeleton</location>
    </subcellularLocation>
</comment>
<dbReference type="GO" id="GO:0051015">
    <property type="term" value="F:actin filament binding"/>
    <property type="evidence" value="ECO:0007669"/>
    <property type="project" value="TreeGrafter"/>
</dbReference>
<dbReference type="SUPFAM" id="SSF55753">
    <property type="entry name" value="Actin depolymerizing proteins"/>
    <property type="match status" value="2"/>
</dbReference>
<dbReference type="GeneID" id="28975682"/>
<dbReference type="STRING" id="578459.A0A194SAG2"/>
<organism evidence="10 11">
    <name type="scientific">Rhodotorula graminis (strain WP1)</name>
    <dbReference type="NCBI Taxonomy" id="578459"/>
    <lineage>
        <taxon>Eukaryota</taxon>
        <taxon>Fungi</taxon>
        <taxon>Dikarya</taxon>
        <taxon>Basidiomycota</taxon>
        <taxon>Pucciniomycotina</taxon>
        <taxon>Microbotryomycetes</taxon>
        <taxon>Sporidiobolales</taxon>
        <taxon>Sporidiobolaceae</taxon>
        <taxon>Rhodotorula</taxon>
    </lineage>
</organism>
<evidence type="ECO:0000256" key="2">
    <source>
        <dbReference type="ARBA" id="ARBA00009557"/>
    </source>
</evidence>
<dbReference type="GO" id="GO:0051016">
    <property type="term" value="P:barbed-end actin filament capping"/>
    <property type="evidence" value="ECO:0007669"/>
    <property type="project" value="TreeGrafter"/>
</dbReference>
<dbReference type="InterPro" id="IPR028458">
    <property type="entry name" value="Twinfilin"/>
</dbReference>
<dbReference type="EMBL" id="KQ474074">
    <property type="protein sequence ID" value="KPV77597.1"/>
    <property type="molecule type" value="Genomic_DNA"/>
</dbReference>
<dbReference type="OrthoDB" id="10006997at2759"/>
<comment type="subunit">
    <text evidence="7">Interacts with G-actin; ADP-actin form.</text>
</comment>
<evidence type="ECO:0000256" key="8">
    <source>
        <dbReference type="SAM" id="MobiDB-lite"/>
    </source>
</evidence>
<dbReference type="PANTHER" id="PTHR13759:SF1">
    <property type="entry name" value="TWINFILIN"/>
    <property type="match status" value="1"/>
</dbReference>
<dbReference type="GO" id="GO:0030042">
    <property type="term" value="P:actin filament depolymerization"/>
    <property type="evidence" value="ECO:0007669"/>
    <property type="project" value="TreeGrafter"/>
</dbReference>
<evidence type="ECO:0000256" key="5">
    <source>
        <dbReference type="ARBA" id="ARBA00023203"/>
    </source>
</evidence>
<gene>
    <name evidence="10" type="ORF">RHOBADRAFT_49277</name>
</gene>
<dbReference type="InterPro" id="IPR002108">
    <property type="entry name" value="ADF-H"/>
</dbReference>
<dbReference type="RefSeq" id="XP_018273646.1">
    <property type="nucleotide sequence ID" value="XM_018415234.1"/>
</dbReference>
<feature type="compositionally biased region" description="Low complexity" evidence="8">
    <location>
        <begin position="170"/>
        <end position="185"/>
    </location>
</feature>